<accession>A0A9P0TU51</accession>
<dbReference type="AlphaFoldDB" id="A0A9P0TU51"/>
<protein>
    <submittedName>
        <fullName evidence="1">Uncharacterized protein</fullName>
    </submittedName>
</protein>
<name>A0A9P0TU51_PIEBR</name>
<comment type="caution">
    <text evidence="1">The sequence shown here is derived from an EMBL/GenBank/DDBJ whole genome shotgun (WGS) entry which is preliminary data.</text>
</comment>
<dbReference type="Proteomes" id="UP001152562">
    <property type="component" value="Unassembled WGS sequence"/>
</dbReference>
<keyword evidence="2" id="KW-1185">Reference proteome</keyword>
<proteinExistence type="predicted"/>
<gene>
    <name evidence="1" type="ORF">PIBRA_LOCUS14036</name>
</gene>
<reference evidence="1" key="1">
    <citation type="submission" date="2022-05" db="EMBL/GenBank/DDBJ databases">
        <authorList>
            <person name="Okamura Y."/>
        </authorList>
    </citation>
    <scope>NUCLEOTIDE SEQUENCE</scope>
</reference>
<sequence>MPSFCGCCMREGDIQHDNTRESNVSTLRCAHISLNSICDKKVVTTHWEAHLGLELAIKQWYKLQIHDIVVCQTPIRKQLWTGNSARQNEDMLAASCLGLLGRSALSRSGRDKRELTVRSTMSTSETELIDSTYMVTPTSTGGPAIKPNCEYRSRLAS</sequence>
<dbReference type="EMBL" id="CALOZG010000087">
    <property type="protein sequence ID" value="CAH4038477.1"/>
    <property type="molecule type" value="Genomic_DNA"/>
</dbReference>
<evidence type="ECO:0000313" key="2">
    <source>
        <dbReference type="Proteomes" id="UP001152562"/>
    </source>
</evidence>
<evidence type="ECO:0000313" key="1">
    <source>
        <dbReference type="EMBL" id="CAH4038477.1"/>
    </source>
</evidence>
<organism evidence="1 2">
    <name type="scientific">Pieris brassicae</name>
    <name type="common">White butterfly</name>
    <name type="synonym">Large white butterfly</name>
    <dbReference type="NCBI Taxonomy" id="7116"/>
    <lineage>
        <taxon>Eukaryota</taxon>
        <taxon>Metazoa</taxon>
        <taxon>Ecdysozoa</taxon>
        <taxon>Arthropoda</taxon>
        <taxon>Hexapoda</taxon>
        <taxon>Insecta</taxon>
        <taxon>Pterygota</taxon>
        <taxon>Neoptera</taxon>
        <taxon>Endopterygota</taxon>
        <taxon>Lepidoptera</taxon>
        <taxon>Glossata</taxon>
        <taxon>Ditrysia</taxon>
        <taxon>Papilionoidea</taxon>
        <taxon>Pieridae</taxon>
        <taxon>Pierinae</taxon>
        <taxon>Pieris</taxon>
    </lineage>
</organism>